<dbReference type="HAMAP" id="MF_01987">
    <property type="entry name" value="Ribokinase"/>
    <property type="match status" value="1"/>
</dbReference>
<keyword evidence="6 12" id="KW-0547">Nucleotide-binding</keyword>
<reference evidence="14 15" key="1">
    <citation type="submission" date="2019-09" db="EMBL/GenBank/DDBJ databases">
        <title>Wenzhouxiangella sp. Genome sequencing and assembly.</title>
        <authorList>
            <person name="Zhang R."/>
        </authorList>
    </citation>
    <scope>NUCLEOTIDE SEQUENCE [LARGE SCALE GENOMIC DNA]</scope>
    <source>
        <strain evidence="14 15">W260</strain>
    </source>
</reference>
<comment type="similarity">
    <text evidence="12">Belongs to the carbohydrate kinase PfkB family. Ribokinase subfamily.</text>
</comment>
<dbReference type="InterPro" id="IPR002173">
    <property type="entry name" value="Carboh/pur_kinase_PfkB_CS"/>
</dbReference>
<keyword evidence="15" id="KW-1185">Reference proteome</keyword>
<dbReference type="GO" id="GO:0019303">
    <property type="term" value="P:D-ribose catabolic process"/>
    <property type="evidence" value="ECO:0007669"/>
    <property type="project" value="UniProtKB-UniRule"/>
</dbReference>
<feature type="domain" description="Carbohydrate kinase PfkB" evidence="13">
    <location>
        <begin position="4"/>
        <end position="270"/>
    </location>
</feature>
<keyword evidence="10 12" id="KW-0630">Potassium</keyword>
<feature type="binding site" evidence="12">
    <location>
        <position position="225"/>
    </location>
    <ligand>
        <name>K(+)</name>
        <dbReference type="ChEBI" id="CHEBI:29103"/>
    </ligand>
</feature>
<feature type="binding site" evidence="12">
    <location>
        <position position="264"/>
    </location>
    <ligand>
        <name>K(+)</name>
        <dbReference type="ChEBI" id="CHEBI:29103"/>
    </ligand>
</feature>
<feature type="binding site" evidence="12">
    <location>
        <begin position="40"/>
        <end position="44"/>
    </location>
    <ligand>
        <name>substrate</name>
    </ligand>
</feature>
<proteinExistence type="inferred from homology"/>
<dbReference type="PROSITE" id="PS00584">
    <property type="entry name" value="PFKB_KINASES_2"/>
    <property type="match status" value="1"/>
</dbReference>
<evidence type="ECO:0000256" key="2">
    <source>
        <dbReference type="ARBA" id="ARBA00012035"/>
    </source>
</evidence>
<dbReference type="Pfam" id="PF00294">
    <property type="entry name" value="PfkB"/>
    <property type="match status" value="1"/>
</dbReference>
<dbReference type="GO" id="GO:0046872">
    <property type="term" value="F:metal ion binding"/>
    <property type="evidence" value="ECO:0007669"/>
    <property type="project" value="UniProtKB-KW"/>
</dbReference>
<evidence type="ECO:0000313" key="14">
    <source>
        <dbReference type="EMBL" id="KAA9132581.1"/>
    </source>
</evidence>
<protein>
    <recommendedName>
        <fullName evidence="3 12">Ribokinase</fullName>
        <shortName evidence="12">RK</shortName>
        <ecNumber evidence="2 12">2.7.1.15</ecNumber>
    </recommendedName>
</protein>
<feature type="binding site" evidence="12">
    <location>
        <begin position="230"/>
        <end position="231"/>
    </location>
    <ligand>
        <name>ATP</name>
        <dbReference type="ChEBI" id="CHEBI:30616"/>
    </ligand>
</feature>
<dbReference type="PANTHER" id="PTHR10584:SF166">
    <property type="entry name" value="RIBOKINASE"/>
    <property type="match status" value="1"/>
</dbReference>
<evidence type="ECO:0000256" key="6">
    <source>
        <dbReference type="ARBA" id="ARBA00022741"/>
    </source>
</evidence>
<dbReference type="InterPro" id="IPR011877">
    <property type="entry name" value="Ribokinase"/>
</dbReference>
<feature type="binding site" evidence="12">
    <location>
        <position position="231"/>
    </location>
    <ligand>
        <name>substrate</name>
    </ligand>
</feature>
<dbReference type="Proteomes" id="UP000325372">
    <property type="component" value="Unassembled WGS sequence"/>
</dbReference>
<evidence type="ECO:0000256" key="11">
    <source>
        <dbReference type="ARBA" id="ARBA00023277"/>
    </source>
</evidence>
<comment type="function">
    <text evidence="12">Catalyzes the phosphorylation of ribose at O-5 in a reaction requiring ATP and magnesium. The resulting D-ribose-5-phosphate can then be used either for sythesis of nucleotides, histidine, and tryptophan, or as a component of the pentose phosphate pathway.</text>
</comment>
<evidence type="ECO:0000313" key="15">
    <source>
        <dbReference type="Proteomes" id="UP000325372"/>
    </source>
</evidence>
<gene>
    <name evidence="12" type="primary">rbsK</name>
    <name evidence="14" type="ORF">F3N42_05005</name>
</gene>
<accession>A0A5N0TCV2</accession>
<keyword evidence="9 12" id="KW-0460">Magnesium</keyword>
<dbReference type="EMBL" id="VYXP01000003">
    <property type="protein sequence ID" value="KAA9132581.1"/>
    <property type="molecule type" value="Genomic_DNA"/>
</dbReference>
<feature type="binding site" evidence="12">
    <location>
        <position position="177"/>
    </location>
    <ligand>
        <name>ATP</name>
        <dbReference type="ChEBI" id="CHEBI:30616"/>
    </ligand>
</feature>
<comment type="subcellular location">
    <subcellularLocation>
        <location evidence="12">Cytoplasm</location>
    </subcellularLocation>
</comment>
<dbReference type="GO" id="GO:0005829">
    <property type="term" value="C:cytosol"/>
    <property type="evidence" value="ECO:0007669"/>
    <property type="project" value="TreeGrafter"/>
</dbReference>
<evidence type="ECO:0000256" key="7">
    <source>
        <dbReference type="ARBA" id="ARBA00022777"/>
    </source>
</evidence>
<feature type="binding site" evidence="12">
    <location>
        <begin position="12"/>
        <end position="14"/>
    </location>
    <ligand>
        <name>substrate</name>
    </ligand>
</feature>
<dbReference type="InterPro" id="IPR011611">
    <property type="entry name" value="PfkB_dom"/>
</dbReference>
<keyword evidence="11 12" id="KW-0119">Carbohydrate metabolism</keyword>
<evidence type="ECO:0000256" key="1">
    <source>
        <dbReference type="ARBA" id="ARBA00005380"/>
    </source>
</evidence>
<name>A0A5N0TCV2_9GAMM</name>
<dbReference type="CDD" id="cd01174">
    <property type="entry name" value="ribokinase"/>
    <property type="match status" value="1"/>
</dbReference>
<evidence type="ECO:0000259" key="13">
    <source>
        <dbReference type="Pfam" id="PF00294"/>
    </source>
</evidence>
<feature type="binding site" evidence="12">
    <location>
        <position position="266"/>
    </location>
    <ligand>
        <name>K(+)</name>
        <dbReference type="ChEBI" id="CHEBI:29103"/>
    </ligand>
</feature>
<keyword evidence="12" id="KW-0963">Cytoplasm</keyword>
<comment type="cofactor">
    <cofactor evidence="12">
        <name>Mg(2+)</name>
        <dbReference type="ChEBI" id="CHEBI:18420"/>
    </cofactor>
    <text evidence="12">Requires a divalent cation, most likely magnesium in vivo, as an electrophilic catalyst to aid phosphoryl group transfer. It is the chelate of the metal and the nucleotide that is the actual substrate.</text>
</comment>
<evidence type="ECO:0000256" key="9">
    <source>
        <dbReference type="ARBA" id="ARBA00022842"/>
    </source>
</evidence>
<keyword evidence="4 12" id="KW-0808">Transferase</keyword>
<evidence type="ECO:0000256" key="5">
    <source>
        <dbReference type="ARBA" id="ARBA00022723"/>
    </source>
</evidence>
<comment type="subunit">
    <text evidence="12">Homodimer.</text>
</comment>
<evidence type="ECO:0000256" key="3">
    <source>
        <dbReference type="ARBA" id="ARBA00016943"/>
    </source>
</evidence>
<comment type="similarity">
    <text evidence="1">Belongs to the carbohydrate kinase pfkB family.</text>
</comment>
<dbReference type="InterPro" id="IPR002139">
    <property type="entry name" value="Ribo/fructo_kinase"/>
</dbReference>
<organism evidence="14 15">
    <name type="scientific">Marinihelvus fidelis</name>
    <dbReference type="NCBI Taxonomy" id="2613842"/>
    <lineage>
        <taxon>Bacteria</taxon>
        <taxon>Pseudomonadati</taxon>
        <taxon>Pseudomonadota</taxon>
        <taxon>Gammaproteobacteria</taxon>
        <taxon>Chromatiales</taxon>
        <taxon>Wenzhouxiangellaceae</taxon>
        <taxon>Marinihelvus</taxon>
    </lineage>
</organism>
<evidence type="ECO:0000256" key="4">
    <source>
        <dbReference type="ARBA" id="ARBA00022679"/>
    </source>
</evidence>
<dbReference type="EC" id="2.7.1.15" evidence="2 12"/>
<dbReference type="RefSeq" id="WP_150863290.1">
    <property type="nucleotide sequence ID" value="NZ_VYXP01000003.1"/>
</dbReference>
<dbReference type="PRINTS" id="PR00990">
    <property type="entry name" value="RIBOKINASE"/>
</dbReference>
<dbReference type="GO" id="GO:0004747">
    <property type="term" value="F:ribokinase activity"/>
    <property type="evidence" value="ECO:0007669"/>
    <property type="project" value="UniProtKB-UniRule"/>
</dbReference>
<dbReference type="GO" id="GO:0005524">
    <property type="term" value="F:ATP binding"/>
    <property type="evidence" value="ECO:0007669"/>
    <property type="project" value="UniProtKB-UniRule"/>
</dbReference>
<dbReference type="UniPathway" id="UPA00916">
    <property type="reaction ID" value="UER00889"/>
</dbReference>
<comment type="caution">
    <text evidence="12">Lacks conserved residue(s) required for the propagation of feature annotation.</text>
</comment>
<sequence length="284" mass="29055">MSLEVAVIGSVNLDLVARVRAFPRPGETVTDATLDRHPGGKGGNQAIAIRRLGANVRLVACVGNDSTADEALAGLAREGVILDHVQRIDGAATGTAMIAVDGNGENQIVVAPGANRLFTPERLVLPACDVVIAQLEVPMDTLEAAARAHPGFFCLNAAPARPVSPALLADVDLLVVNEIEAEAIGPNLDNFNGWLAVTYGASGAELMRHGNWVASSDAPRVDAIDTVGAGDAFTAALAFGLGSGQSPDVALNRACTAGALATTRAGAQSSPTLEALEQFLARPA</sequence>
<feature type="binding site" evidence="12">
    <location>
        <position position="270"/>
    </location>
    <ligand>
        <name>K(+)</name>
        <dbReference type="ChEBI" id="CHEBI:29103"/>
    </ligand>
</feature>
<dbReference type="InterPro" id="IPR029056">
    <property type="entry name" value="Ribokinase-like"/>
</dbReference>
<feature type="binding site" evidence="12">
    <location>
        <position position="261"/>
    </location>
    <ligand>
        <name>K(+)</name>
        <dbReference type="ChEBI" id="CHEBI:29103"/>
    </ligand>
</feature>
<evidence type="ECO:0000256" key="8">
    <source>
        <dbReference type="ARBA" id="ARBA00022840"/>
    </source>
</evidence>
<comment type="catalytic activity">
    <reaction evidence="12">
        <text>D-ribose + ATP = D-ribose 5-phosphate + ADP + H(+)</text>
        <dbReference type="Rhea" id="RHEA:13697"/>
        <dbReference type="ChEBI" id="CHEBI:15378"/>
        <dbReference type="ChEBI" id="CHEBI:30616"/>
        <dbReference type="ChEBI" id="CHEBI:47013"/>
        <dbReference type="ChEBI" id="CHEBI:78346"/>
        <dbReference type="ChEBI" id="CHEBI:456216"/>
        <dbReference type="EC" id="2.7.1.15"/>
    </reaction>
</comment>
<dbReference type="SUPFAM" id="SSF53613">
    <property type="entry name" value="Ribokinase-like"/>
    <property type="match status" value="1"/>
</dbReference>
<keyword evidence="7 12" id="KW-0418">Kinase</keyword>
<keyword evidence="8 12" id="KW-0067">ATP-binding</keyword>
<comment type="activity regulation">
    <text evidence="12">Activated by a monovalent cation that binds near, but not in, the active site. The most likely occupant of the site in vivo is potassium. Ion binding induces a conformational change that may alter substrate affinity.</text>
</comment>
<feature type="binding site" evidence="12">
    <location>
        <begin position="198"/>
        <end position="203"/>
    </location>
    <ligand>
        <name>ATP</name>
        <dbReference type="ChEBI" id="CHEBI:30616"/>
    </ligand>
</feature>
<comment type="pathway">
    <text evidence="12">Carbohydrate metabolism; D-ribose degradation; D-ribose 5-phosphate from beta-D-ribopyranose: step 2/2.</text>
</comment>
<dbReference type="PROSITE" id="PS00583">
    <property type="entry name" value="PFKB_KINASES_1"/>
    <property type="match status" value="1"/>
</dbReference>
<dbReference type="AlphaFoldDB" id="A0A5N0TCV2"/>
<evidence type="ECO:0000256" key="12">
    <source>
        <dbReference type="HAMAP-Rule" id="MF_01987"/>
    </source>
</evidence>
<keyword evidence="5 12" id="KW-0479">Metal-binding</keyword>
<feature type="binding site" evidence="12">
    <location>
        <position position="136"/>
    </location>
    <ligand>
        <name>substrate</name>
    </ligand>
</feature>
<feature type="active site" description="Proton acceptor" evidence="12">
    <location>
        <position position="231"/>
    </location>
</feature>
<dbReference type="PANTHER" id="PTHR10584">
    <property type="entry name" value="SUGAR KINASE"/>
    <property type="match status" value="1"/>
</dbReference>
<dbReference type="Gene3D" id="3.40.1190.20">
    <property type="match status" value="1"/>
</dbReference>
<comment type="caution">
    <text evidence="14">The sequence shown here is derived from an EMBL/GenBank/DDBJ whole genome shotgun (WGS) entry which is preliminary data.</text>
</comment>
<feature type="binding site" evidence="12">
    <location>
        <position position="227"/>
    </location>
    <ligand>
        <name>K(+)</name>
        <dbReference type="ChEBI" id="CHEBI:29103"/>
    </ligand>
</feature>
<evidence type="ECO:0000256" key="10">
    <source>
        <dbReference type="ARBA" id="ARBA00022958"/>
    </source>
</evidence>